<keyword evidence="2" id="KW-1185">Reference proteome</keyword>
<dbReference type="RefSeq" id="WP_207653748.1">
    <property type="nucleotide sequence ID" value="NZ_PDYG01000015.1"/>
</dbReference>
<dbReference type="EMBL" id="PDYG01000015">
    <property type="protein sequence ID" value="PHU38091.1"/>
    <property type="molecule type" value="Genomic_DNA"/>
</dbReference>
<name>A0A2G3E4G2_9FIRM</name>
<evidence type="ECO:0000313" key="2">
    <source>
        <dbReference type="Proteomes" id="UP000224563"/>
    </source>
</evidence>
<reference evidence="1 2" key="2">
    <citation type="submission" date="2017-10" db="EMBL/GenBank/DDBJ databases">
        <authorList>
            <person name="Banno H."/>
            <person name="Chua N.-H."/>
        </authorList>
    </citation>
    <scope>NUCLEOTIDE SEQUENCE [LARGE SCALE GENOMIC DNA]</scope>
    <source>
        <strain evidence="1 2">JK623</strain>
    </source>
</reference>
<feature type="non-terminal residue" evidence="1">
    <location>
        <position position="64"/>
    </location>
</feature>
<sequence>MLQATCFLMRYSYDAKKNILSVSLNDDLLQSYCYNASDELIRVNDQIMTYPIPTITQVSVHPKP</sequence>
<organism evidence="1 2">
    <name type="scientific">Agathobacter ruminis</name>
    <dbReference type="NCBI Taxonomy" id="1712665"/>
    <lineage>
        <taxon>Bacteria</taxon>
        <taxon>Bacillati</taxon>
        <taxon>Bacillota</taxon>
        <taxon>Clostridia</taxon>
        <taxon>Lachnospirales</taxon>
        <taxon>Lachnospiraceae</taxon>
        <taxon>Agathobacter</taxon>
    </lineage>
</organism>
<dbReference type="AlphaFoldDB" id="A0A2G3E4G2"/>
<comment type="caution">
    <text evidence="1">The sequence shown here is derived from an EMBL/GenBank/DDBJ whole genome shotgun (WGS) entry which is preliminary data.</text>
</comment>
<gene>
    <name evidence="1" type="ORF">CSX02_04235</name>
</gene>
<evidence type="ECO:0000313" key="1">
    <source>
        <dbReference type="EMBL" id="PHU38091.1"/>
    </source>
</evidence>
<protein>
    <submittedName>
        <fullName evidence="1">Uncharacterized protein</fullName>
    </submittedName>
</protein>
<accession>A0A2G3E4G2</accession>
<proteinExistence type="predicted"/>
<dbReference type="Proteomes" id="UP000224563">
    <property type="component" value="Unassembled WGS sequence"/>
</dbReference>
<reference evidence="1 2" key="1">
    <citation type="submission" date="2017-10" db="EMBL/GenBank/DDBJ databases">
        <title>Resolving the taxonomy of Roseburia spp., Eubacterium rectale and Agathobacter spp. through phylogenomic analysis.</title>
        <authorList>
            <person name="Sheridan P.O."/>
            <person name="Walker A.W."/>
            <person name="Duncan S.H."/>
            <person name="Scott K.P."/>
            <person name="Toole P.W.O."/>
            <person name="Luis P."/>
            <person name="Flint H.J."/>
        </authorList>
    </citation>
    <scope>NUCLEOTIDE SEQUENCE [LARGE SCALE GENOMIC DNA]</scope>
    <source>
        <strain evidence="1 2">JK623</strain>
    </source>
</reference>